<dbReference type="InterPro" id="IPR055352">
    <property type="entry name" value="CCD_aECM"/>
</dbReference>
<evidence type="ECO:0000256" key="1">
    <source>
        <dbReference type="SAM" id="Coils"/>
    </source>
</evidence>
<keyword evidence="2" id="KW-0472">Membrane</keyword>
<dbReference type="WBParaSite" id="TCONS_00004678.p1">
    <property type="protein sequence ID" value="TCONS_00004678.p1"/>
    <property type="gene ID" value="XLOC_002512"/>
</dbReference>
<organism evidence="4 5">
    <name type="scientific">Strongyloides stercoralis</name>
    <name type="common">Threadworm</name>
    <dbReference type="NCBI Taxonomy" id="6248"/>
    <lineage>
        <taxon>Eukaryota</taxon>
        <taxon>Metazoa</taxon>
        <taxon>Ecdysozoa</taxon>
        <taxon>Nematoda</taxon>
        <taxon>Chromadorea</taxon>
        <taxon>Rhabditida</taxon>
        <taxon>Tylenchina</taxon>
        <taxon>Panagrolaimomorpha</taxon>
        <taxon>Strongyloidoidea</taxon>
        <taxon>Strongyloididae</taxon>
        <taxon>Strongyloides</taxon>
    </lineage>
</organism>
<keyword evidence="2" id="KW-1133">Transmembrane helix</keyword>
<sequence length="811" mass="92374">YLLFLLVKCQGLFNLLSSMKYLILIFLFITVGLSEIVHRNYRKDGVKEFQILKYVKGNKCECSCKCNPQNQLKLFVESTTLIPIVTSSFEQDDIKKNVKNINLKDILSLNNKKNKMKSIDVSAETNIVTDEVVQSTTINPTVKQPKKLPHMDNSNQFKVTSLPVTTTETTPFQTDFSTIKVSEKESISTENIDTSSILTTDEVNDLTTTILPILTEQLTENFNQETTTSLFNAEDTIIPVTTKKFDESKLIETKKEESKLIKDSLLSNMSTSGNVIFTSTESSVINEITITTDESLENSPTDETQTSETLTTFNDISTTQSKGDTFETDTTTEMIKTTTFTHETSSKIKEIAENESTNISSEETTVSTENNKKKNDKIEKKINNDITTTTTQKISSTKEIKENITNELGLQISNSDNISSEEGIPEAEFSDTEKSENISNKIINTTPMFQDEKKSTQTLKNIKTTLPITNIDLKNLINNITTTTTTIQTTTENESKEVAFKVEETEDNSSEEVTEILESIVLTTPSIIIESTTKEVEIFNASEVLKKIDIVIEKVDKLDSLDDQLTKDIYIIISEIRSKFENTSTSLKIEENDQRLIQMKWSKLINKLREKLAKLQMKKINNEERMSTIDFVVPQSTTPTIKIFLKKQKEQIKTDFSINDSPDKEEISKPIDLVENNLEKAKDLREKQDKAEEEEKMSIEKTLDALAEKERLLREQADRKRLHFSPNYLNKAKTISDTTLIRQPIRRGPNTDEIDEFIKLPQIQCESVRNFIKIFKINDPKLWIQENCQFVKQYFPSASCVQIKDILISCL</sequence>
<keyword evidence="2" id="KW-0812">Transmembrane</keyword>
<dbReference type="Pfam" id="PF23626">
    <property type="entry name" value="CCD_aECM"/>
    <property type="match status" value="1"/>
</dbReference>
<evidence type="ECO:0000313" key="5">
    <source>
        <dbReference type="WBParaSite" id="TCONS_00004678.p1"/>
    </source>
</evidence>
<proteinExistence type="predicted"/>
<protein>
    <recommendedName>
        <fullName evidence="3">aECM cysteine-cradle domain-containing protein</fullName>
    </recommendedName>
</protein>
<feature type="domain" description="aECM cysteine-cradle" evidence="3">
    <location>
        <begin position="764"/>
        <end position="810"/>
    </location>
</feature>
<keyword evidence="4" id="KW-1185">Reference proteome</keyword>
<dbReference type="AlphaFoldDB" id="A0AAF5CZZ3"/>
<evidence type="ECO:0000259" key="3">
    <source>
        <dbReference type="Pfam" id="PF23626"/>
    </source>
</evidence>
<feature type="coiled-coil region" evidence="1">
    <location>
        <begin position="671"/>
        <end position="719"/>
    </location>
</feature>
<name>A0AAF5CZZ3_STRER</name>
<evidence type="ECO:0000256" key="2">
    <source>
        <dbReference type="SAM" id="Phobius"/>
    </source>
</evidence>
<feature type="coiled-coil region" evidence="1">
    <location>
        <begin position="598"/>
        <end position="625"/>
    </location>
</feature>
<evidence type="ECO:0000313" key="4">
    <source>
        <dbReference type="Proteomes" id="UP000035681"/>
    </source>
</evidence>
<reference evidence="5" key="1">
    <citation type="submission" date="2024-02" db="UniProtKB">
        <authorList>
            <consortium name="WormBaseParasite"/>
        </authorList>
    </citation>
    <scope>IDENTIFICATION</scope>
</reference>
<accession>A0AAF5CZZ3</accession>
<keyword evidence="1" id="KW-0175">Coiled coil</keyword>
<feature type="transmembrane region" description="Helical" evidence="2">
    <location>
        <begin position="12"/>
        <end position="33"/>
    </location>
</feature>
<dbReference type="Proteomes" id="UP000035681">
    <property type="component" value="Unplaced"/>
</dbReference>